<dbReference type="Pfam" id="PF00069">
    <property type="entry name" value="Pkinase"/>
    <property type="match status" value="1"/>
</dbReference>
<feature type="domain" description="EF-hand" evidence="13">
    <location>
        <begin position="117"/>
        <end position="152"/>
    </location>
</feature>
<dbReference type="Gramene" id="Bo7g107700.1">
    <property type="protein sequence ID" value="Bo7g107700.1"/>
    <property type="gene ID" value="Bo7g107700"/>
</dbReference>
<dbReference type="GO" id="GO:0004674">
    <property type="term" value="F:protein serine/threonine kinase activity"/>
    <property type="evidence" value="ECO:0007669"/>
    <property type="project" value="UniProtKB-KW"/>
</dbReference>
<dbReference type="GO" id="GO:0005509">
    <property type="term" value="F:calcium ion binding"/>
    <property type="evidence" value="ECO:0007669"/>
    <property type="project" value="InterPro"/>
</dbReference>
<keyword evidence="7" id="KW-0418">Kinase</keyword>
<dbReference type="Gene3D" id="1.10.238.10">
    <property type="entry name" value="EF-hand"/>
    <property type="match status" value="1"/>
</dbReference>
<accession>A0A0D3DFC2</accession>
<keyword evidence="15" id="KW-1185">Reference proteome</keyword>
<dbReference type="EC" id="2.7.11.1" evidence="2"/>
<dbReference type="Proteomes" id="UP000032141">
    <property type="component" value="Chromosome C7"/>
</dbReference>
<reference evidence="14 15" key="1">
    <citation type="journal article" date="2014" name="Genome Biol.">
        <title>Transcriptome and methylome profiling reveals relics of genome dominance in the mesopolyploid Brassica oleracea.</title>
        <authorList>
            <person name="Parkin I.A."/>
            <person name="Koh C."/>
            <person name="Tang H."/>
            <person name="Robinson S.J."/>
            <person name="Kagale S."/>
            <person name="Clarke W.E."/>
            <person name="Town C.D."/>
            <person name="Nixon J."/>
            <person name="Krishnakumar V."/>
            <person name="Bidwell S.L."/>
            <person name="Denoeud F."/>
            <person name="Belcram H."/>
            <person name="Links M.G."/>
            <person name="Just J."/>
            <person name="Clarke C."/>
            <person name="Bender T."/>
            <person name="Huebert T."/>
            <person name="Mason A.S."/>
            <person name="Pires J.C."/>
            <person name="Barker G."/>
            <person name="Moore J."/>
            <person name="Walley P.G."/>
            <person name="Manoli S."/>
            <person name="Batley J."/>
            <person name="Edwards D."/>
            <person name="Nelson M.N."/>
            <person name="Wang X."/>
            <person name="Paterson A.H."/>
            <person name="King G."/>
            <person name="Bancroft I."/>
            <person name="Chalhoub B."/>
            <person name="Sharpe A.G."/>
        </authorList>
    </citation>
    <scope>NUCLEOTIDE SEQUENCE</scope>
    <source>
        <strain evidence="14 15">cv. TO1000</strain>
    </source>
</reference>
<comment type="catalytic activity">
    <reaction evidence="10">
        <text>L-threonyl-[protein] + ATP = O-phospho-L-threonyl-[protein] + ADP + H(+)</text>
        <dbReference type="Rhea" id="RHEA:46608"/>
        <dbReference type="Rhea" id="RHEA-COMP:11060"/>
        <dbReference type="Rhea" id="RHEA-COMP:11605"/>
        <dbReference type="ChEBI" id="CHEBI:15378"/>
        <dbReference type="ChEBI" id="CHEBI:30013"/>
        <dbReference type="ChEBI" id="CHEBI:30616"/>
        <dbReference type="ChEBI" id="CHEBI:61977"/>
        <dbReference type="ChEBI" id="CHEBI:456216"/>
        <dbReference type="EC" id="2.7.11.1"/>
    </reaction>
</comment>
<evidence type="ECO:0000256" key="5">
    <source>
        <dbReference type="ARBA" id="ARBA00022679"/>
    </source>
</evidence>
<keyword evidence="3" id="KW-0723">Serine/threonine-protein kinase</keyword>
<evidence type="ECO:0000256" key="2">
    <source>
        <dbReference type="ARBA" id="ARBA00012513"/>
    </source>
</evidence>
<dbReference type="PANTHER" id="PTHR24349">
    <property type="entry name" value="SERINE/THREONINE-PROTEIN KINASE"/>
    <property type="match status" value="1"/>
</dbReference>
<dbReference type="InterPro" id="IPR000719">
    <property type="entry name" value="Prot_kinase_dom"/>
</dbReference>
<dbReference type="GO" id="GO:0005524">
    <property type="term" value="F:ATP binding"/>
    <property type="evidence" value="ECO:0007669"/>
    <property type="project" value="UniProtKB-KW"/>
</dbReference>
<name>A0A0D3DFC2_BRAOL</name>
<organism evidence="14 15">
    <name type="scientific">Brassica oleracea var. oleracea</name>
    <dbReference type="NCBI Taxonomy" id="109376"/>
    <lineage>
        <taxon>Eukaryota</taxon>
        <taxon>Viridiplantae</taxon>
        <taxon>Streptophyta</taxon>
        <taxon>Embryophyta</taxon>
        <taxon>Tracheophyta</taxon>
        <taxon>Spermatophyta</taxon>
        <taxon>Magnoliopsida</taxon>
        <taxon>eudicotyledons</taxon>
        <taxon>Gunneridae</taxon>
        <taxon>Pentapetalae</taxon>
        <taxon>rosids</taxon>
        <taxon>malvids</taxon>
        <taxon>Brassicales</taxon>
        <taxon>Brassicaceae</taxon>
        <taxon>Brassiceae</taxon>
        <taxon>Brassica</taxon>
    </lineage>
</organism>
<dbReference type="InterPro" id="IPR011992">
    <property type="entry name" value="EF-hand-dom_pair"/>
</dbReference>
<dbReference type="InterPro" id="IPR002048">
    <property type="entry name" value="EF_hand_dom"/>
</dbReference>
<dbReference type="InterPro" id="IPR050205">
    <property type="entry name" value="CDPK_Ser/Thr_kinases"/>
</dbReference>
<comment type="catalytic activity">
    <reaction evidence="11">
        <text>L-seryl-[protein] + ATP = O-phospho-L-seryl-[protein] + ADP + H(+)</text>
        <dbReference type="Rhea" id="RHEA:17989"/>
        <dbReference type="Rhea" id="RHEA-COMP:9863"/>
        <dbReference type="Rhea" id="RHEA-COMP:11604"/>
        <dbReference type="ChEBI" id="CHEBI:15378"/>
        <dbReference type="ChEBI" id="CHEBI:29999"/>
        <dbReference type="ChEBI" id="CHEBI:30616"/>
        <dbReference type="ChEBI" id="CHEBI:83421"/>
        <dbReference type="ChEBI" id="CHEBI:456216"/>
        <dbReference type="EC" id="2.7.11.1"/>
    </reaction>
</comment>
<dbReference type="PROSITE" id="PS50222">
    <property type="entry name" value="EF_HAND_2"/>
    <property type="match status" value="1"/>
</dbReference>
<evidence type="ECO:0000256" key="7">
    <source>
        <dbReference type="ARBA" id="ARBA00022777"/>
    </source>
</evidence>
<dbReference type="InterPro" id="IPR018247">
    <property type="entry name" value="EF_Hand_1_Ca_BS"/>
</dbReference>
<dbReference type="SUPFAM" id="SSF47473">
    <property type="entry name" value="EF-hand"/>
    <property type="match status" value="1"/>
</dbReference>
<dbReference type="InterPro" id="IPR011009">
    <property type="entry name" value="Kinase-like_dom_sf"/>
</dbReference>
<reference evidence="14" key="2">
    <citation type="submission" date="2015-03" db="UniProtKB">
        <authorList>
            <consortium name="EnsemblPlants"/>
        </authorList>
    </citation>
    <scope>IDENTIFICATION</scope>
</reference>
<evidence type="ECO:0000256" key="9">
    <source>
        <dbReference type="ARBA" id="ARBA00022840"/>
    </source>
</evidence>
<dbReference type="STRING" id="109376.A0A0D3DFC2"/>
<feature type="domain" description="Protein kinase" evidence="12">
    <location>
        <begin position="1"/>
        <end position="103"/>
    </location>
</feature>
<evidence type="ECO:0000313" key="15">
    <source>
        <dbReference type="Proteomes" id="UP000032141"/>
    </source>
</evidence>
<dbReference type="EnsemblPlants" id="Bo7g107700.1">
    <property type="protein sequence ID" value="Bo7g107700.1"/>
    <property type="gene ID" value="Bo7g107700"/>
</dbReference>
<evidence type="ECO:0000256" key="8">
    <source>
        <dbReference type="ARBA" id="ARBA00022837"/>
    </source>
</evidence>
<keyword evidence="4" id="KW-0597">Phosphoprotein</keyword>
<evidence type="ECO:0000256" key="6">
    <source>
        <dbReference type="ARBA" id="ARBA00022741"/>
    </source>
</evidence>
<sequence length="170" mass="19428">SAFYVAPEVLRRSYRKEINIWNAGIILYIPLCGVPPFSSGGEASDNPNDTAALSLMRQFRAMSKLKKLALKKTEHRTGSSLSEAQVKLLTELVSTAISFHACILPKSPYPLHRYRLDQDDHLFKAFQYIDKDNSGFITSDELRVSHERVYVVWEMKQGMKEVIASRYRLC</sequence>
<dbReference type="PROSITE" id="PS00018">
    <property type="entry name" value="EF_HAND_1"/>
    <property type="match status" value="1"/>
</dbReference>
<dbReference type="eggNOG" id="KOG0032">
    <property type="taxonomic scope" value="Eukaryota"/>
</dbReference>
<evidence type="ECO:0000256" key="3">
    <source>
        <dbReference type="ARBA" id="ARBA00022527"/>
    </source>
</evidence>
<evidence type="ECO:0000256" key="11">
    <source>
        <dbReference type="ARBA" id="ARBA00048679"/>
    </source>
</evidence>
<proteinExistence type="inferred from homology"/>
<evidence type="ECO:0000259" key="12">
    <source>
        <dbReference type="PROSITE" id="PS50011"/>
    </source>
</evidence>
<keyword evidence="8" id="KW-0106">Calcium</keyword>
<dbReference type="HOGENOM" id="CLU_1574713_0_0_1"/>
<dbReference type="Gene3D" id="1.10.510.10">
    <property type="entry name" value="Transferase(Phosphotransferase) domain 1"/>
    <property type="match status" value="1"/>
</dbReference>
<keyword evidence="6" id="KW-0547">Nucleotide-binding</keyword>
<comment type="similarity">
    <text evidence="1">Belongs to the protein kinase superfamily. CAMK Ser/Thr protein kinase family. CaMK subfamily.</text>
</comment>
<evidence type="ECO:0000256" key="10">
    <source>
        <dbReference type="ARBA" id="ARBA00047899"/>
    </source>
</evidence>
<dbReference type="PROSITE" id="PS50011">
    <property type="entry name" value="PROTEIN_KINASE_DOM"/>
    <property type="match status" value="1"/>
</dbReference>
<evidence type="ECO:0000313" key="14">
    <source>
        <dbReference type="EnsemblPlants" id="Bo7g107700.1"/>
    </source>
</evidence>
<evidence type="ECO:0000259" key="13">
    <source>
        <dbReference type="PROSITE" id="PS50222"/>
    </source>
</evidence>
<protein>
    <recommendedName>
        <fullName evidence="2">non-specific serine/threonine protein kinase</fullName>
        <ecNumber evidence="2">2.7.11.1</ecNumber>
    </recommendedName>
</protein>
<keyword evidence="5" id="KW-0808">Transferase</keyword>
<evidence type="ECO:0000256" key="4">
    <source>
        <dbReference type="ARBA" id="ARBA00022553"/>
    </source>
</evidence>
<dbReference type="SUPFAM" id="SSF56112">
    <property type="entry name" value="Protein kinase-like (PK-like)"/>
    <property type="match status" value="1"/>
</dbReference>
<dbReference type="AlphaFoldDB" id="A0A0D3DFC2"/>
<keyword evidence="9" id="KW-0067">ATP-binding</keyword>
<evidence type="ECO:0000256" key="1">
    <source>
        <dbReference type="ARBA" id="ARBA00005354"/>
    </source>
</evidence>